<protein>
    <submittedName>
        <fullName evidence="2">Uncharacterized protein</fullName>
    </submittedName>
</protein>
<feature type="transmembrane region" description="Helical" evidence="1">
    <location>
        <begin position="183"/>
        <end position="201"/>
    </location>
</feature>
<dbReference type="PROSITE" id="PS50244">
    <property type="entry name" value="S5A_REDUCTASE"/>
    <property type="match status" value="1"/>
</dbReference>
<dbReference type="Pfam" id="PF06966">
    <property type="entry name" value="DUF1295"/>
    <property type="match status" value="1"/>
</dbReference>
<keyword evidence="1" id="KW-0812">Transmembrane</keyword>
<dbReference type="Proteomes" id="UP000271241">
    <property type="component" value="Unassembled WGS sequence"/>
</dbReference>
<dbReference type="PANTHER" id="PTHR32251">
    <property type="entry name" value="3-OXO-5-ALPHA-STEROID 4-DEHYDROGENASE"/>
    <property type="match status" value="1"/>
</dbReference>
<gene>
    <name evidence="2" type="ORF">THASP1DRAFT_4011</name>
</gene>
<keyword evidence="3" id="KW-1185">Reference proteome</keyword>
<dbReference type="AlphaFoldDB" id="A0A4P9XQ90"/>
<dbReference type="EMBL" id="KZ992628">
    <property type="protein sequence ID" value="RKP08188.1"/>
    <property type="molecule type" value="Genomic_DNA"/>
</dbReference>
<feature type="transmembrane region" description="Helical" evidence="1">
    <location>
        <begin position="213"/>
        <end position="233"/>
    </location>
</feature>
<evidence type="ECO:0000256" key="1">
    <source>
        <dbReference type="SAM" id="Phobius"/>
    </source>
</evidence>
<keyword evidence="1" id="KW-0472">Membrane</keyword>
<dbReference type="InterPro" id="IPR010721">
    <property type="entry name" value="UstE-like"/>
</dbReference>
<feature type="non-terminal residue" evidence="2">
    <location>
        <position position="1"/>
    </location>
</feature>
<feature type="transmembrane region" description="Helical" evidence="1">
    <location>
        <begin position="93"/>
        <end position="120"/>
    </location>
</feature>
<sequence length="284" mass="31321">LPVAALVSVVYQAPFYVHATWTQCDTYTDVAGSTAFVVVSWFAAWQASFISTRLCILGVCVSVWAARLSVFSHSRMLAKGREPRLDGIRKKPASFLAFWLLQVLWSWMGTLPLVVAWSLAPTAISTLDVWHGATDAIAVVCWVGGLALESVADAQRLEHWRTRRAPTALCSHGVWAWSRHPNYFGEIALWFGFSLGCLPALRPIVASMPVMTACTAFAPPLFTALLLVGLFGMPLSEVYHAQRAQRLDYGPAYAAYIAATSPLVPMPPALWRRLPLCVKRVLFE</sequence>
<evidence type="ECO:0000313" key="3">
    <source>
        <dbReference type="Proteomes" id="UP000271241"/>
    </source>
</evidence>
<dbReference type="Gene3D" id="1.20.120.1630">
    <property type="match status" value="1"/>
</dbReference>
<dbReference type="PANTHER" id="PTHR32251:SF17">
    <property type="entry name" value="STEROID 5-ALPHA REDUCTASE C-TERMINAL DOMAIN-CONTAINING PROTEIN"/>
    <property type="match status" value="1"/>
</dbReference>
<accession>A0A4P9XQ90</accession>
<reference evidence="3" key="1">
    <citation type="journal article" date="2018" name="Nat. Microbiol.">
        <title>Leveraging single-cell genomics to expand the fungal tree of life.</title>
        <authorList>
            <person name="Ahrendt S.R."/>
            <person name="Quandt C.A."/>
            <person name="Ciobanu D."/>
            <person name="Clum A."/>
            <person name="Salamov A."/>
            <person name="Andreopoulos B."/>
            <person name="Cheng J.F."/>
            <person name="Woyke T."/>
            <person name="Pelin A."/>
            <person name="Henrissat B."/>
            <person name="Reynolds N.K."/>
            <person name="Benny G.L."/>
            <person name="Smith M.E."/>
            <person name="James T.Y."/>
            <person name="Grigoriev I.V."/>
        </authorList>
    </citation>
    <scope>NUCLEOTIDE SEQUENCE [LARGE SCALE GENOMIC DNA]</scope>
    <source>
        <strain evidence="3">RSA 1356</strain>
    </source>
</reference>
<evidence type="ECO:0000313" key="2">
    <source>
        <dbReference type="EMBL" id="RKP08188.1"/>
    </source>
</evidence>
<dbReference type="GO" id="GO:0016020">
    <property type="term" value="C:membrane"/>
    <property type="evidence" value="ECO:0007669"/>
    <property type="project" value="TreeGrafter"/>
</dbReference>
<feature type="non-terminal residue" evidence="2">
    <location>
        <position position="284"/>
    </location>
</feature>
<dbReference type="OrthoDB" id="67965at2759"/>
<keyword evidence="1" id="KW-1133">Transmembrane helix</keyword>
<proteinExistence type="predicted"/>
<name>A0A4P9XQ90_9FUNG</name>
<feature type="transmembrane region" description="Helical" evidence="1">
    <location>
        <begin position="50"/>
        <end position="72"/>
    </location>
</feature>
<organism evidence="2 3">
    <name type="scientific">Thamnocephalis sphaerospora</name>
    <dbReference type="NCBI Taxonomy" id="78915"/>
    <lineage>
        <taxon>Eukaryota</taxon>
        <taxon>Fungi</taxon>
        <taxon>Fungi incertae sedis</taxon>
        <taxon>Zoopagomycota</taxon>
        <taxon>Zoopagomycotina</taxon>
        <taxon>Zoopagomycetes</taxon>
        <taxon>Zoopagales</taxon>
        <taxon>Sigmoideomycetaceae</taxon>
        <taxon>Thamnocephalis</taxon>
    </lineage>
</organism>